<protein>
    <submittedName>
        <fullName evidence="10">Zinc finger, CCCH-type</fullName>
    </submittedName>
</protein>
<dbReference type="SUPFAM" id="SSF90229">
    <property type="entry name" value="CCCH zinc finger"/>
    <property type="match status" value="1"/>
</dbReference>
<name>A0A1R3HND8_9ROSI</name>
<gene>
    <name evidence="10" type="ORF">COLO4_28031</name>
</gene>
<proteinExistence type="predicted"/>
<dbReference type="PROSITE" id="PS00678">
    <property type="entry name" value="WD_REPEATS_1"/>
    <property type="match status" value="1"/>
</dbReference>
<evidence type="ECO:0000256" key="1">
    <source>
        <dbReference type="ARBA" id="ARBA00022574"/>
    </source>
</evidence>
<feature type="domain" description="C3H1-type" evidence="9">
    <location>
        <begin position="96"/>
        <end position="123"/>
    </location>
</feature>
<dbReference type="STRING" id="93759.A0A1R3HND8"/>
<keyword evidence="11" id="KW-1185">Reference proteome</keyword>
<keyword evidence="4 7" id="KW-0863">Zinc-finger</keyword>
<dbReference type="SMART" id="SM00356">
    <property type="entry name" value="ZnF_C3H1"/>
    <property type="match status" value="2"/>
</dbReference>
<evidence type="ECO:0000256" key="7">
    <source>
        <dbReference type="PROSITE-ProRule" id="PRU00723"/>
    </source>
</evidence>
<feature type="region of interest" description="Disordered" evidence="8">
    <location>
        <begin position="56"/>
        <end position="83"/>
    </location>
</feature>
<comment type="caution">
    <text evidence="10">The sequence shown here is derived from an EMBL/GenBank/DDBJ whole genome shotgun (WGS) entry which is preliminary data.</text>
</comment>
<dbReference type="InterPro" id="IPR019775">
    <property type="entry name" value="WD40_repeat_CS"/>
</dbReference>
<dbReference type="PROSITE" id="PS50103">
    <property type="entry name" value="ZF_C3H1"/>
    <property type="match status" value="2"/>
</dbReference>
<evidence type="ECO:0000256" key="8">
    <source>
        <dbReference type="SAM" id="MobiDB-lite"/>
    </source>
</evidence>
<dbReference type="PROSITE" id="PS50294">
    <property type="entry name" value="WD_REPEATS_REGION"/>
    <property type="match status" value="1"/>
</dbReference>
<evidence type="ECO:0000259" key="9">
    <source>
        <dbReference type="PROSITE" id="PS50103"/>
    </source>
</evidence>
<dbReference type="AlphaFoldDB" id="A0A1R3HND8"/>
<dbReference type="Pfam" id="PF00642">
    <property type="entry name" value="zf-CCCH"/>
    <property type="match status" value="1"/>
</dbReference>
<dbReference type="InterPro" id="IPR001680">
    <property type="entry name" value="WD40_rpt"/>
</dbReference>
<dbReference type="PANTHER" id="PTHR44489:SF1">
    <property type="entry name" value="ZINC FINGER CCCH DOMAIN-CONTAINING PROTEIN 63"/>
    <property type="match status" value="1"/>
</dbReference>
<dbReference type="InterPro" id="IPR036322">
    <property type="entry name" value="WD40_repeat_dom_sf"/>
</dbReference>
<keyword evidence="3" id="KW-0677">Repeat</keyword>
<evidence type="ECO:0000256" key="2">
    <source>
        <dbReference type="ARBA" id="ARBA00022723"/>
    </source>
</evidence>
<dbReference type="Proteomes" id="UP000187203">
    <property type="component" value="Unassembled WGS sequence"/>
</dbReference>
<dbReference type="SMART" id="SM00320">
    <property type="entry name" value="WD40"/>
    <property type="match status" value="1"/>
</dbReference>
<dbReference type="GO" id="GO:0008270">
    <property type="term" value="F:zinc ion binding"/>
    <property type="evidence" value="ECO:0007669"/>
    <property type="project" value="UniProtKB-KW"/>
</dbReference>
<dbReference type="Gene3D" id="3.30.1370.210">
    <property type="match status" value="2"/>
</dbReference>
<dbReference type="InterPro" id="IPR044715">
    <property type="entry name" value="WDR86-like"/>
</dbReference>
<dbReference type="SUPFAM" id="SSF50978">
    <property type="entry name" value="WD40 repeat-like"/>
    <property type="match status" value="1"/>
</dbReference>
<accession>A0A1R3HND8</accession>
<dbReference type="InterPro" id="IPR015943">
    <property type="entry name" value="WD40/YVTN_repeat-like_dom_sf"/>
</dbReference>
<feature type="zinc finger region" description="C3H1-type" evidence="7">
    <location>
        <begin position="26"/>
        <end position="52"/>
    </location>
</feature>
<dbReference type="PANTHER" id="PTHR44489">
    <property type="match status" value="1"/>
</dbReference>
<feature type="domain" description="C3H1-type" evidence="9">
    <location>
        <begin position="26"/>
        <end position="52"/>
    </location>
</feature>
<evidence type="ECO:0000256" key="5">
    <source>
        <dbReference type="ARBA" id="ARBA00022833"/>
    </source>
</evidence>
<evidence type="ECO:0000313" key="10">
    <source>
        <dbReference type="EMBL" id="OMO71802.1"/>
    </source>
</evidence>
<reference evidence="11" key="1">
    <citation type="submission" date="2013-09" db="EMBL/GenBank/DDBJ databases">
        <title>Corchorus olitorius genome sequencing.</title>
        <authorList>
            <person name="Alam M."/>
            <person name="Haque M.S."/>
            <person name="Islam M.S."/>
            <person name="Emdad E.M."/>
            <person name="Islam M.M."/>
            <person name="Ahmed B."/>
            <person name="Halim A."/>
            <person name="Hossen Q.M.M."/>
            <person name="Hossain M.Z."/>
            <person name="Ahmed R."/>
            <person name="Khan M.M."/>
            <person name="Islam R."/>
            <person name="Rashid M.M."/>
            <person name="Khan S.A."/>
            <person name="Rahman M.S."/>
            <person name="Alam M."/>
            <person name="Yahiya A.S."/>
            <person name="Khan M.S."/>
            <person name="Azam M.S."/>
            <person name="Haque T."/>
            <person name="Lashkar M.Z.H."/>
            <person name="Akhand A.I."/>
            <person name="Morshed G."/>
            <person name="Roy S."/>
            <person name="Uddin K.S."/>
            <person name="Rabeya T."/>
            <person name="Hossain A.S."/>
            <person name="Chowdhury A."/>
            <person name="Snigdha A.R."/>
            <person name="Mortoza M.S."/>
            <person name="Matin S.A."/>
            <person name="Hoque S.M.E."/>
            <person name="Islam M.K."/>
            <person name="Roy D.K."/>
            <person name="Haider R."/>
            <person name="Moosa M.M."/>
            <person name="Elias S.M."/>
            <person name="Hasan A.M."/>
            <person name="Jahan S."/>
            <person name="Shafiuddin M."/>
            <person name="Mahmood N."/>
            <person name="Shommy N.S."/>
        </authorList>
    </citation>
    <scope>NUCLEOTIDE SEQUENCE [LARGE SCALE GENOMIC DNA]</scope>
    <source>
        <strain evidence="11">cv. O-4</strain>
    </source>
</reference>
<dbReference type="InterPro" id="IPR000571">
    <property type="entry name" value="Znf_CCCH"/>
</dbReference>
<evidence type="ECO:0000313" key="11">
    <source>
        <dbReference type="Proteomes" id="UP000187203"/>
    </source>
</evidence>
<keyword evidence="5 7" id="KW-0862">Zinc</keyword>
<feature type="compositionally biased region" description="Low complexity" evidence="8">
    <location>
        <begin position="56"/>
        <end position="67"/>
    </location>
</feature>
<dbReference type="EMBL" id="AWUE01019734">
    <property type="protein sequence ID" value="OMO71802.1"/>
    <property type="molecule type" value="Genomic_DNA"/>
</dbReference>
<keyword evidence="1 6" id="KW-0853">WD repeat</keyword>
<dbReference type="Pfam" id="PF00400">
    <property type="entry name" value="WD40"/>
    <property type="match status" value="1"/>
</dbReference>
<dbReference type="InterPro" id="IPR036855">
    <property type="entry name" value="Znf_CCCH_sf"/>
</dbReference>
<evidence type="ECO:0000256" key="6">
    <source>
        <dbReference type="PROSITE-ProRule" id="PRU00221"/>
    </source>
</evidence>
<feature type="zinc finger region" description="C3H1-type" evidence="7">
    <location>
        <begin position="96"/>
        <end position="123"/>
    </location>
</feature>
<evidence type="ECO:0000256" key="3">
    <source>
        <dbReference type="ARBA" id="ARBA00022737"/>
    </source>
</evidence>
<feature type="repeat" description="WD" evidence="6">
    <location>
        <begin position="134"/>
        <end position="174"/>
    </location>
</feature>
<keyword evidence="2 7" id="KW-0479">Metal-binding</keyword>
<dbReference type="Gene3D" id="2.130.10.10">
    <property type="entry name" value="YVTN repeat-like/Quinoprotein amine dehydrogenase"/>
    <property type="match status" value="1"/>
</dbReference>
<sequence length="183" mass="19999">MMCFHGGNRRVYNRLGGPSTAPADSSKNQKVCYHWRAGKCNRYPCRFLHDELPDPSAAATATANGSGARKRSSDDSGFSGPVAKRGPNYKNTWVRKTDQKVCSYWMQGQCTHGDKCKFLHSCSSGEGFALLNHLDGHQEFVTGICCPEAETLYSGSRDGTVRVWNISSGECVGGAILVEKWVA</sequence>
<organism evidence="10 11">
    <name type="scientific">Corchorus olitorius</name>
    <dbReference type="NCBI Taxonomy" id="93759"/>
    <lineage>
        <taxon>Eukaryota</taxon>
        <taxon>Viridiplantae</taxon>
        <taxon>Streptophyta</taxon>
        <taxon>Embryophyta</taxon>
        <taxon>Tracheophyta</taxon>
        <taxon>Spermatophyta</taxon>
        <taxon>Magnoliopsida</taxon>
        <taxon>eudicotyledons</taxon>
        <taxon>Gunneridae</taxon>
        <taxon>Pentapetalae</taxon>
        <taxon>rosids</taxon>
        <taxon>malvids</taxon>
        <taxon>Malvales</taxon>
        <taxon>Malvaceae</taxon>
        <taxon>Grewioideae</taxon>
        <taxon>Apeibeae</taxon>
        <taxon>Corchorus</taxon>
    </lineage>
</organism>
<dbReference type="OrthoDB" id="978173at2759"/>
<evidence type="ECO:0000256" key="4">
    <source>
        <dbReference type="ARBA" id="ARBA00022771"/>
    </source>
</evidence>
<dbReference type="PROSITE" id="PS50082">
    <property type="entry name" value="WD_REPEATS_2"/>
    <property type="match status" value="1"/>
</dbReference>